<evidence type="ECO:0000256" key="2">
    <source>
        <dbReference type="ARBA" id="ARBA00022694"/>
    </source>
</evidence>
<dbReference type="Proteomes" id="UP001596052">
    <property type="component" value="Unassembled WGS sequence"/>
</dbReference>
<dbReference type="PANTHER" id="PTHR43033">
    <property type="entry name" value="TRNA(ILE)-LYSIDINE SYNTHASE-RELATED"/>
    <property type="match status" value="1"/>
</dbReference>
<keyword evidence="3 6" id="KW-0547">Nucleotide-binding</keyword>
<evidence type="ECO:0000256" key="1">
    <source>
        <dbReference type="ARBA" id="ARBA00022598"/>
    </source>
</evidence>
<comment type="similarity">
    <text evidence="6">Belongs to the tRNA(Ile)-lysidine synthase family.</text>
</comment>
<dbReference type="RefSeq" id="WP_377163702.1">
    <property type="nucleotide sequence ID" value="NZ_JBHSMQ010000001.1"/>
</dbReference>
<keyword evidence="9" id="KW-1185">Reference proteome</keyword>
<dbReference type="InterPro" id="IPR012094">
    <property type="entry name" value="tRNA_Ile_lys_synt"/>
</dbReference>
<protein>
    <recommendedName>
        <fullName evidence="6">tRNA(Ile)-lysidine synthase</fullName>
        <ecNumber evidence="6">6.3.4.19</ecNumber>
    </recommendedName>
    <alternativeName>
        <fullName evidence="6">tRNA(Ile)-2-lysyl-cytidine synthase</fullName>
    </alternativeName>
    <alternativeName>
        <fullName evidence="6">tRNA(Ile)-lysidine synthetase</fullName>
    </alternativeName>
</protein>
<evidence type="ECO:0000256" key="4">
    <source>
        <dbReference type="ARBA" id="ARBA00022840"/>
    </source>
</evidence>
<keyword evidence="2 6" id="KW-0819">tRNA processing</keyword>
<dbReference type="CDD" id="cd01992">
    <property type="entry name" value="TilS_N"/>
    <property type="match status" value="1"/>
</dbReference>
<dbReference type="SUPFAM" id="SSF52402">
    <property type="entry name" value="Adenine nucleotide alpha hydrolases-like"/>
    <property type="match status" value="1"/>
</dbReference>
<keyword evidence="4 6" id="KW-0067">ATP-binding</keyword>
<dbReference type="PANTHER" id="PTHR43033:SF1">
    <property type="entry name" value="TRNA(ILE)-LYSIDINE SYNTHASE-RELATED"/>
    <property type="match status" value="1"/>
</dbReference>
<proteinExistence type="inferred from homology"/>
<comment type="caution">
    <text evidence="8">The sequence shown here is derived from an EMBL/GenBank/DDBJ whole genome shotgun (WGS) entry which is preliminary data.</text>
</comment>
<dbReference type="InterPro" id="IPR012795">
    <property type="entry name" value="tRNA_Ile_lys_synt_N"/>
</dbReference>
<comment type="subcellular location">
    <subcellularLocation>
        <location evidence="6">Cytoplasm</location>
    </subcellularLocation>
</comment>
<evidence type="ECO:0000256" key="5">
    <source>
        <dbReference type="ARBA" id="ARBA00048539"/>
    </source>
</evidence>
<evidence type="ECO:0000259" key="7">
    <source>
        <dbReference type="Pfam" id="PF01171"/>
    </source>
</evidence>
<accession>A0ABW0KMW2</accession>
<comment type="domain">
    <text evidence="6">The N-terminal region contains the highly conserved SGGXDS motif, predicted to be a P-loop motif involved in ATP binding.</text>
</comment>
<dbReference type="Gene3D" id="1.20.59.20">
    <property type="match status" value="1"/>
</dbReference>
<keyword evidence="6" id="KW-0963">Cytoplasm</keyword>
<name>A0ABW0KMW2_9BACT</name>
<sequence>MPAILLNLPPACDPAEPVLLAISGGRDSVALLHLLRDAGFAHLILCHLNHGLRGKESIDDAAFVRRLAKKLGLKCEIETEDVAALAEKSRLSTETAAREARHAFLLRMAEKYDVWVVLLAHHAEDQAETILGNLCRGTGLAGLAGMRVVQRLESGLHLVRPLLHVRRSEIDAYLKSKRCKYREDSSNTSPKYRRNRLRHEALPLLNDICVRDVVPQMLRLGMLAEQDDDALQRLALDFLRVDGRVLEDRSLLVSPELLALHPAVSSRVFALWLREVWGLPGIDYEVIDAALGMLAADGPAKTNLPEGKHLRRKAKRLWVE</sequence>
<reference evidence="9" key="1">
    <citation type="journal article" date="2019" name="Int. J. Syst. Evol. Microbiol.">
        <title>The Global Catalogue of Microorganisms (GCM) 10K type strain sequencing project: providing services to taxonomists for standard genome sequencing and annotation.</title>
        <authorList>
            <consortium name="The Broad Institute Genomics Platform"/>
            <consortium name="The Broad Institute Genome Sequencing Center for Infectious Disease"/>
            <person name="Wu L."/>
            <person name="Ma J."/>
        </authorList>
    </citation>
    <scope>NUCLEOTIDE SEQUENCE [LARGE SCALE GENOMIC DNA]</scope>
    <source>
        <strain evidence="9">CGMCC 4.1469</strain>
    </source>
</reference>
<evidence type="ECO:0000313" key="8">
    <source>
        <dbReference type="EMBL" id="MFC5454037.1"/>
    </source>
</evidence>
<dbReference type="InterPro" id="IPR011063">
    <property type="entry name" value="TilS/TtcA_N"/>
</dbReference>
<dbReference type="Pfam" id="PF01171">
    <property type="entry name" value="ATP_bind_3"/>
    <property type="match status" value="1"/>
</dbReference>
<dbReference type="InterPro" id="IPR014729">
    <property type="entry name" value="Rossmann-like_a/b/a_fold"/>
</dbReference>
<evidence type="ECO:0000256" key="6">
    <source>
        <dbReference type="HAMAP-Rule" id="MF_01161"/>
    </source>
</evidence>
<evidence type="ECO:0000256" key="3">
    <source>
        <dbReference type="ARBA" id="ARBA00022741"/>
    </source>
</evidence>
<gene>
    <name evidence="6 8" type="primary">tilS</name>
    <name evidence="8" type="ORF">ACFQDI_04135</name>
</gene>
<dbReference type="Gene3D" id="3.40.50.620">
    <property type="entry name" value="HUPs"/>
    <property type="match status" value="1"/>
</dbReference>
<dbReference type="GO" id="GO:0032267">
    <property type="term" value="F:tRNA(Ile)-lysidine synthase activity"/>
    <property type="evidence" value="ECO:0007669"/>
    <property type="project" value="UniProtKB-EC"/>
</dbReference>
<comment type="function">
    <text evidence="6">Ligates lysine onto the cytidine present at position 34 of the AUA codon-specific tRNA(Ile) that contains the anticodon CAU, in an ATP-dependent manner. Cytidine is converted to lysidine, thus changing the amino acid specificity of the tRNA from methionine to isoleucine.</text>
</comment>
<feature type="binding site" evidence="6">
    <location>
        <begin position="23"/>
        <end position="28"/>
    </location>
    <ligand>
        <name>ATP</name>
        <dbReference type="ChEBI" id="CHEBI:30616"/>
    </ligand>
</feature>
<dbReference type="HAMAP" id="MF_01161">
    <property type="entry name" value="tRNA_Ile_lys_synt"/>
    <property type="match status" value="1"/>
</dbReference>
<feature type="domain" description="tRNA(Ile)-lysidine/2-thiocytidine synthase N-terminal" evidence="7">
    <location>
        <begin position="18"/>
        <end position="200"/>
    </location>
</feature>
<comment type="catalytic activity">
    <reaction evidence="5 6">
        <text>cytidine(34) in tRNA(Ile2) + L-lysine + ATP = lysidine(34) in tRNA(Ile2) + AMP + diphosphate + H(+)</text>
        <dbReference type="Rhea" id="RHEA:43744"/>
        <dbReference type="Rhea" id="RHEA-COMP:10625"/>
        <dbReference type="Rhea" id="RHEA-COMP:10670"/>
        <dbReference type="ChEBI" id="CHEBI:15378"/>
        <dbReference type="ChEBI" id="CHEBI:30616"/>
        <dbReference type="ChEBI" id="CHEBI:32551"/>
        <dbReference type="ChEBI" id="CHEBI:33019"/>
        <dbReference type="ChEBI" id="CHEBI:82748"/>
        <dbReference type="ChEBI" id="CHEBI:83665"/>
        <dbReference type="ChEBI" id="CHEBI:456215"/>
        <dbReference type="EC" id="6.3.4.19"/>
    </reaction>
</comment>
<organism evidence="8 9">
    <name type="scientific">Prosthecobacter fluviatilis</name>
    <dbReference type="NCBI Taxonomy" id="445931"/>
    <lineage>
        <taxon>Bacteria</taxon>
        <taxon>Pseudomonadati</taxon>
        <taxon>Verrucomicrobiota</taxon>
        <taxon>Verrucomicrobiia</taxon>
        <taxon>Verrucomicrobiales</taxon>
        <taxon>Verrucomicrobiaceae</taxon>
        <taxon>Prosthecobacter</taxon>
    </lineage>
</organism>
<evidence type="ECO:0000313" key="9">
    <source>
        <dbReference type="Proteomes" id="UP001596052"/>
    </source>
</evidence>
<dbReference type="NCBIfam" id="TIGR02432">
    <property type="entry name" value="lysidine_TilS_N"/>
    <property type="match status" value="1"/>
</dbReference>
<keyword evidence="1 6" id="KW-0436">Ligase</keyword>
<dbReference type="EMBL" id="JBHSMQ010000001">
    <property type="protein sequence ID" value="MFC5454037.1"/>
    <property type="molecule type" value="Genomic_DNA"/>
</dbReference>
<dbReference type="EC" id="6.3.4.19" evidence="6"/>
<dbReference type="SUPFAM" id="SSF82829">
    <property type="entry name" value="MesJ substrate recognition domain-like"/>
    <property type="match status" value="1"/>
</dbReference>